<keyword evidence="6" id="KW-0238">DNA-binding</keyword>
<dbReference type="GO" id="GO:0005634">
    <property type="term" value="C:nucleus"/>
    <property type="evidence" value="ECO:0007669"/>
    <property type="project" value="UniProtKB-SubCell"/>
</dbReference>
<dbReference type="InterPro" id="IPR016177">
    <property type="entry name" value="DNA-bd_dom_sf"/>
</dbReference>
<dbReference type="Gene3D" id="3.30.890.10">
    <property type="entry name" value="Methyl-cpg-binding Protein 2, Chain A"/>
    <property type="match status" value="1"/>
</dbReference>
<feature type="region of interest" description="Disordered" evidence="9">
    <location>
        <begin position="1"/>
        <end position="21"/>
    </location>
</feature>
<organism evidence="12 13">
    <name type="scientific">Stephania yunnanensis</name>
    <dbReference type="NCBI Taxonomy" id="152371"/>
    <lineage>
        <taxon>Eukaryota</taxon>
        <taxon>Viridiplantae</taxon>
        <taxon>Streptophyta</taxon>
        <taxon>Embryophyta</taxon>
        <taxon>Tracheophyta</taxon>
        <taxon>Spermatophyta</taxon>
        <taxon>Magnoliopsida</taxon>
        <taxon>Ranunculales</taxon>
        <taxon>Menispermaceae</taxon>
        <taxon>Menispermoideae</taxon>
        <taxon>Cissampelideae</taxon>
        <taxon>Stephania</taxon>
    </lineage>
</organism>
<dbReference type="Pfam" id="PF07496">
    <property type="entry name" value="zf-CW"/>
    <property type="match status" value="1"/>
</dbReference>
<evidence type="ECO:0000256" key="6">
    <source>
        <dbReference type="ARBA" id="ARBA00023125"/>
    </source>
</evidence>
<evidence type="ECO:0000313" key="12">
    <source>
        <dbReference type="EMBL" id="KAK9086640.1"/>
    </source>
</evidence>
<proteinExistence type="predicted"/>
<dbReference type="CDD" id="cd01396">
    <property type="entry name" value="MeCP2_MBD"/>
    <property type="match status" value="1"/>
</dbReference>
<dbReference type="PANTHER" id="PTHR12396:SF10">
    <property type="entry name" value="METHYL-CPG-BINDING DOMAIN-CONTAINING PROTEIN 1-RELATED"/>
    <property type="match status" value="1"/>
</dbReference>
<evidence type="ECO:0000259" key="10">
    <source>
        <dbReference type="PROSITE" id="PS50982"/>
    </source>
</evidence>
<evidence type="ECO:0000259" key="11">
    <source>
        <dbReference type="PROSITE" id="PS51050"/>
    </source>
</evidence>
<feature type="region of interest" description="Disordered" evidence="9">
    <location>
        <begin position="160"/>
        <end position="183"/>
    </location>
</feature>
<feature type="domain" description="CW-type" evidence="11">
    <location>
        <begin position="21"/>
        <end position="76"/>
    </location>
</feature>
<dbReference type="InterPro" id="IPR011124">
    <property type="entry name" value="Znf_CW"/>
</dbReference>
<gene>
    <name evidence="12" type="ORF">Syun_029034</name>
</gene>
<comment type="subcellular location">
    <subcellularLocation>
        <location evidence="1">Nucleus</location>
    </subcellularLocation>
</comment>
<dbReference type="InterPro" id="IPR001739">
    <property type="entry name" value="Methyl_CpG_DNA-bd"/>
</dbReference>
<evidence type="ECO:0000256" key="3">
    <source>
        <dbReference type="ARBA" id="ARBA00022771"/>
    </source>
</evidence>
<dbReference type="EMBL" id="JBBNAF010000013">
    <property type="protein sequence ID" value="KAK9086640.1"/>
    <property type="molecule type" value="Genomic_DNA"/>
</dbReference>
<keyword evidence="4" id="KW-0862">Zinc</keyword>
<reference evidence="12 13" key="1">
    <citation type="submission" date="2024-01" db="EMBL/GenBank/DDBJ databases">
        <title>Genome assemblies of Stephania.</title>
        <authorList>
            <person name="Yang L."/>
        </authorList>
    </citation>
    <scope>NUCLEOTIDE SEQUENCE [LARGE SCALE GENOMIC DNA]</scope>
    <source>
        <strain evidence="12">YNDBR</strain>
        <tissue evidence="12">Leaf</tissue>
    </source>
</reference>
<evidence type="ECO:0000313" key="13">
    <source>
        <dbReference type="Proteomes" id="UP001420932"/>
    </source>
</evidence>
<dbReference type="PANTHER" id="PTHR12396">
    <property type="entry name" value="METHYL-CPG BINDING PROTEIN, MBD"/>
    <property type="match status" value="1"/>
</dbReference>
<evidence type="ECO:0000256" key="5">
    <source>
        <dbReference type="ARBA" id="ARBA00023015"/>
    </source>
</evidence>
<keyword evidence="8" id="KW-0539">Nucleus</keyword>
<accession>A0AAP0HL06</accession>
<evidence type="ECO:0000256" key="1">
    <source>
        <dbReference type="ARBA" id="ARBA00004123"/>
    </source>
</evidence>
<evidence type="ECO:0000256" key="8">
    <source>
        <dbReference type="ARBA" id="ARBA00023242"/>
    </source>
</evidence>
<name>A0AAP0HL06_9MAGN</name>
<dbReference type="SMART" id="SM00391">
    <property type="entry name" value="MBD"/>
    <property type="match status" value="1"/>
</dbReference>
<evidence type="ECO:0000256" key="2">
    <source>
        <dbReference type="ARBA" id="ARBA00022723"/>
    </source>
</evidence>
<keyword evidence="13" id="KW-1185">Reference proteome</keyword>
<dbReference type="Pfam" id="PF01429">
    <property type="entry name" value="MBD"/>
    <property type="match status" value="1"/>
</dbReference>
<feature type="compositionally biased region" description="Low complexity" evidence="9">
    <location>
        <begin position="11"/>
        <end position="21"/>
    </location>
</feature>
<dbReference type="Proteomes" id="UP001420932">
    <property type="component" value="Unassembled WGS sequence"/>
</dbReference>
<dbReference type="SUPFAM" id="SSF54171">
    <property type="entry name" value="DNA-binding domain"/>
    <property type="match status" value="1"/>
</dbReference>
<keyword evidence="2" id="KW-0479">Metal-binding</keyword>
<dbReference type="PROSITE" id="PS51050">
    <property type="entry name" value="ZF_CW"/>
    <property type="match status" value="1"/>
</dbReference>
<protein>
    <submittedName>
        <fullName evidence="12">Uncharacterized protein</fullName>
    </submittedName>
</protein>
<evidence type="ECO:0000256" key="9">
    <source>
        <dbReference type="SAM" id="MobiDB-lite"/>
    </source>
</evidence>
<keyword evidence="7" id="KW-0804">Transcription</keyword>
<dbReference type="Gene3D" id="3.30.40.100">
    <property type="match status" value="1"/>
</dbReference>
<dbReference type="GO" id="GO:0008270">
    <property type="term" value="F:zinc ion binding"/>
    <property type="evidence" value="ECO:0007669"/>
    <property type="project" value="UniProtKB-KW"/>
</dbReference>
<sequence>MKSQEIVKFTPPSKSRSFSSGPSVSLYAVQCGKCLKWRVIPTKEEYELIRTNFLEDPWFCDKRSDVSCEDPSDIEYDSSRTWAIDKPNIPEVPEGFKRILVPRRDLSKIDVYYVLPTGKKAKSLNEVEKFLEANPIYKADGVDISMFSFTTPKILGETVPGYEERKASGSSNKKPKIKDEDKN</sequence>
<evidence type="ECO:0000256" key="4">
    <source>
        <dbReference type="ARBA" id="ARBA00022833"/>
    </source>
</evidence>
<evidence type="ECO:0000256" key="7">
    <source>
        <dbReference type="ARBA" id="ARBA00023163"/>
    </source>
</evidence>
<comment type="caution">
    <text evidence="12">The sequence shown here is derived from an EMBL/GenBank/DDBJ whole genome shotgun (WGS) entry which is preliminary data.</text>
</comment>
<dbReference type="GO" id="GO:0003677">
    <property type="term" value="F:DNA binding"/>
    <property type="evidence" value="ECO:0007669"/>
    <property type="project" value="UniProtKB-KW"/>
</dbReference>
<feature type="domain" description="MBD" evidence="10">
    <location>
        <begin position="82"/>
        <end position="154"/>
    </location>
</feature>
<keyword evidence="3" id="KW-0863">Zinc-finger</keyword>
<dbReference type="AlphaFoldDB" id="A0AAP0HL06"/>
<dbReference type="PROSITE" id="PS50982">
    <property type="entry name" value="MBD"/>
    <property type="match status" value="1"/>
</dbReference>
<keyword evidence="5" id="KW-0805">Transcription regulation</keyword>